<gene>
    <name evidence="10" type="ORF">K432DRAFT_342242</name>
</gene>
<dbReference type="GO" id="GO:0046872">
    <property type="term" value="F:metal ion binding"/>
    <property type="evidence" value="ECO:0007669"/>
    <property type="project" value="UniProtKB-KW"/>
</dbReference>
<name>A0A8E2JKE6_9PEZI</name>
<feature type="transmembrane region" description="Helical" evidence="9">
    <location>
        <begin position="158"/>
        <end position="178"/>
    </location>
</feature>
<dbReference type="PANTHER" id="PTHR46187:SF3">
    <property type="entry name" value="ALKALINE CERAMIDASE 3"/>
    <property type="match status" value="1"/>
</dbReference>
<dbReference type="GO" id="GO:0016811">
    <property type="term" value="F:hydrolase activity, acting on carbon-nitrogen (but not peptide) bonds, in linear amides"/>
    <property type="evidence" value="ECO:0007669"/>
    <property type="project" value="InterPro"/>
</dbReference>
<sequence>MVANLLSWLPSVPYPPSQEGWWSPVTSTLNWCEEDYYATIYSAEIVNTLTNLLFMYLAGKGINNCLKHGHDTIFLVTFVGYMLVGTGSFLFHATLKYPMQLIDELSMIYTTCLMFYATFSFGRSRIYSIFLGIFLVSLSLFITLYYHYLQDPAFHQNAYALLTAIVVFRSMWVMEVNIRPSFRAKWKAHAKPNVPGTVKVDQVDQDRQDKRDKEILSQMWTLVACGISIFIGGFGIWTLDNEFCPTIRQWRRQIGLPWGILLEGHGWWHLMTGIGAYFYIVWGIWLRHCLNYRQDEYELKWPRITSLPLVVRQQNPSAGKHQNGSVQKDVGLSELQHPLGLTLDTCRGSRLELVE</sequence>
<comment type="cofactor">
    <cofactor evidence="8">
        <name>Zn(2+)</name>
        <dbReference type="ChEBI" id="CHEBI:29105"/>
    </cofactor>
</comment>
<keyword evidence="5 9" id="KW-1133">Transmembrane helix</keyword>
<dbReference type="AlphaFoldDB" id="A0A8E2JKE6"/>
<dbReference type="EMBL" id="KV744811">
    <property type="protein sequence ID" value="OCK85955.1"/>
    <property type="molecule type" value="Genomic_DNA"/>
</dbReference>
<feature type="transmembrane region" description="Helical" evidence="9">
    <location>
        <begin position="71"/>
        <end position="91"/>
    </location>
</feature>
<evidence type="ECO:0000256" key="8">
    <source>
        <dbReference type="PIRSR" id="PIRSR608901-2"/>
    </source>
</evidence>
<evidence type="ECO:0000313" key="10">
    <source>
        <dbReference type="EMBL" id="OCK85955.1"/>
    </source>
</evidence>
<feature type="binding site" evidence="8">
    <location>
        <position position="269"/>
    </location>
    <ligand>
        <name>Zn(2+)</name>
        <dbReference type="ChEBI" id="CHEBI:29105"/>
        <note>catalytic</note>
    </ligand>
</feature>
<comment type="subcellular location">
    <subcellularLocation>
        <location evidence="1">Membrane</location>
        <topology evidence="1">Multi-pass membrane protein</topology>
    </subcellularLocation>
</comment>
<keyword evidence="3 9" id="KW-0812">Transmembrane</keyword>
<dbReference type="InterPro" id="IPR008901">
    <property type="entry name" value="ACER"/>
</dbReference>
<feature type="transmembrane region" description="Helical" evidence="9">
    <location>
        <begin position="266"/>
        <end position="286"/>
    </location>
</feature>
<evidence type="ECO:0000256" key="4">
    <source>
        <dbReference type="ARBA" id="ARBA00022801"/>
    </source>
</evidence>
<comment type="similarity">
    <text evidence="2">Belongs to the alkaline ceramidase family.</text>
</comment>
<feature type="transmembrane region" description="Helical" evidence="9">
    <location>
        <begin position="126"/>
        <end position="146"/>
    </location>
</feature>
<evidence type="ECO:0000313" key="11">
    <source>
        <dbReference type="Proteomes" id="UP000250266"/>
    </source>
</evidence>
<accession>A0A8E2JKE6</accession>
<keyword evidence="4" id="KW-0378">Hydrolase</keyword>
<dbReference type="PANTHER" id="PTHR46187">
    <property type="entry name" value="ALKALINE CERAMIDASE 3"/>
    <property type="match status" value="1"/>
</dbReference>
<protein>
    <submittedName>
        <fullName evidence="10">Alkaline ceramidase-like protein</fullName>
    </submittedName>
</protein>
<feature type="binding site" evidence="7">
    <location>
        <position position="44"/>
    </location>
    <ligand>
        <name>Ca(2+)</name>
        <dbReference type="ChEBI" id="CHEBI:29108"/>
    </ligand>
</feature>
<feature type="transmembrane region" description="Helical" evidence="9">
    <location>
        <begin position="36"/>
        <end position="59"/>
    </location>
</feature>
<keyword evidence="11" id="KW-1185">Reference proteome</keyword>
<evidence type="ECO:0000256" key="3">
    <source>
        <dbReference type="ARBA" id="ARBA00022692"/>
    </source>
</evidence>
<feature type="binding site" evidence="8">
    <location>
        <position position="265"/>
    </location>
    <ligand>
        <name>Zn(2+)</name>
        <dbReference type="ChEBI" id="CHEBI:29105"/>
        <note>catalytic</note>
    </ligand>
</feature>
<proteinExistence type="inferred from homology"/>
<dbReference type="GO" id="GO:0005789">
    <property type="term" value="C:endoplasmic reticulum membrane"/>
    <property type="evidence" value="ECO:0007669"/>
    <property type="project" value="TreeGrafter"/>
</dbReference>
<feature type="transmembrane region" description="Helical" evidence="9">
    <location>
        <begin position="219"/>
        <end position="239"/>
    </location>
</feature>
<evidence type="ECO:0000256" key="6">
    <source>
        <dbReference type="ARBA" id="ARBA00023136"/>
    </source>
</evidence>
<keyword evidence="8" id="KW-0862">Zinc</keyword>
<dbReference type="Proteomes" id="UP000250266">
    <property type="component" value="Unassembled WGS sequence"/>
</dbReference>
<feature type="binding site" evidence="7">
    <location>
        <position position="33"/>
    </location>
    <ligand>
        <name>Ca(2+)</name>
        <dbReference type="ChEBI" id="CHEBI:29108"/>
    </ligand>
</feature>
<dbReference type="Pfam" id="PF05875">
    <property type="entry name" value="Ceramidase"/>
    <property type="match status" value="1"/>
</dbReference>
<feature type="transmembrane region" description="Helical" evidence="9">
    <location>
        <begin position="97"/>
        <end position="119"/>
    </location>
</feature>
<organism evidence="10 11">
    <name type="scientific">Lepidopterella palustris CBS 459.81</name>
    <dbReference type="NCBI Taxonomy" id="1314670"/>
    <lineage>
        <taxon>Eukaryota</taxon>
        <taxon>Fungi</taxon>
        <taxon>Dikarya</taxon>
        <taxon>Ascomycota</taxon>
        <taxon>Pezizomycotina</taxon>
        <taxon>Dothideomycetes</taxon>
        <taxon>Pleosporomycetidae</taxon>
        <taxon>Mytilinidiales</taxon>
        <taxon>Argynnaceae</taxon>
        <taxon>Lepidopterella</taxon>
    </lineage>
</organism>
<dbReference type="GO" id="GO:0046513">
    <property type="term" value="P:ceramide biosynthetic process"/>
    <property type="evidence" value="ECO:0007669"/>
    <property type="project" value="TreeGrafter"/>
</dbReference>
<evidence type="ECO:0000256" key="9">
    <source>
        <dbReference type="SAM" id="Phobius"/>
    </source>
</evidence>
<keyword evidence="7" id="KW-0479">Metal-binding</keyword>
<evidence type="ECO:0000256" key="5">
    <source>
        <dbReference type="ARBA" id="ARBA00022989"/>
    </source>
</evidence>
<evidence type="ECO:0000256" key="1">
    <source>
        <dbReference type="ARBA" id="ARBA00004141"/>
    </source>
</evidence>
<reference evidence="10 11" key="1">
    <citation type="journal article" date="2016" name="Nat. Commun.">
        <title>Ectomycorrhizal ecology is imprinted in the genome of the dominant symbiotic fungus Cenococcum geophilum.</title>
        <authorList>
            <consortium name="DOE Joint Genome Institute"/>
            <person name="Peter M."/>
            <person name="Kohler A."/>
            <person name="Ohm R.A."/>
            <person name="Kuo A."/>
            <person name="Krutzmann J."/>
            <person name="Morin E."/>
            <person name="Arend M."/>
            <person name="Barry K.W."/>
            <person name="Binder M."/>
            <person name="Choi C."/>
            <person name="Clum A."/>
            <person name="Copeland A."/>
            <person name="Grisel N."/>
            <person name="Haridas S."/>
            <person name="Kipfer T."/>
            <person name="LaButti K."/>
            <person name="Lindquist E."/>
            <person name="Lipzen A."/>
            <person name="Maire R."/>
            <person name="Meier B."/>
            <person name="Mihaltcheva S."/>
            <person name="Molinier V."/>
            <person name="Murat C."/>
            <person name="Poggeler S."/>
            <person name="Quandt C.A."/>
            <person name="Sperisen C."/>
            <person name="Tritt A."/>
            <person name="Tisserant E."/>
            <person name="Crous P.W."/>
            <person name="Henrissat B."/>
            <person name="Nehls U."/>
            <person name="Egli S."/>
            <person name="Spatafora J.W."/>
            <person name="Grigoriev I.V."/>
            <person name="Martin F.M."/>
        </authorList>
    </citation>
    <scope>NUCLEOTIDE SEQUENCE [LARGE SCALE GENOMIC DNA]</scope>
    <source>
        <strain evidence="10 11">CBS 459.81</strain>
    </source>
</reference>
<evidence type="ECO:0000256" key="7">
    <source>
        <dbReference type="PIRSR" id="PIRSR608901-1"/>
    </source>
</evidence>
<dbReference type="OrthoDB" id="187171at2759"/>
<dbReference type="GO" id="GO:0046514">
    <property type="term" value="P:ceramide catabolic process"/>
    <property type="evidence" value="ECO:0007669"/>
    <property type="project" value="TreeGrafter"/>
</dbReference>
<feature type="binding site" evidence="8">
    <location>
        <position position="92"/>
    </location>
    <ligand>
        <name>Zn(2+)</name>
        <dbReference type="ChEBI" id="CHEBI:29105"/>
        <note>catalytic</note>
    </ligand>
</feature>
<keyword evidence="6 9" id="KW-0472">Membrane</keyword>
<evidence type="ECO:0000256" key="2">
    <source>
        <dbReference type="ARBA" id="ARBA00009780"/>
    </source>
</evidence>
<keyword evidence="7" id="KW-0106">Calcium</keyword>
<feature type="binding site" evidence="7">
    <location>
        <position position="31"/>
    </location>
    <ligand>
        <name>Ca(2+)</name>
        <dbReference type="ChEBI" id="CHEBI:29108"/>
    </ligand>
</feature>